<protein>
    <recommendedName>
        <fullName evidence="5">Acetyltransferase</fullName>
        <ecNumber evidence="5">2.3.1.-</ecNumber>
    </recommendedName>
</protein>
<dbReference type="Proteomes" id="UP001595704">
    <property type="component" value="Unassembled WGS sequence"/>
</dbReference>
<dbReference type="SUPFAM" id="SSF51161">
    <property type="entry name" value="Trimeric LpxA-like enzymes"/>
    <property type="match status" value="1"/>
</dbReference>
<evidence type="ECO:0000259" key="6">
    <source>
        <dbReference type="SMART" id="SM01266"/>
    </source>
</evidence>
<gene>
    <name evidence="7" type="ORF">ACFONL_06740</name>
</gene>
<evidence type="ECO:0000256" key="4">
    <source>
        <dbReference type="ARBA" id="ARBA00023315"/>
    </source>
</evidence>
<dbReference type="GO" id="GO:0016746">
    <property type="term" value="F:acyltransferase activity"/>
    <property type="evidence" value="ECO:0007669"/>
    <property type="project" value="UniProtKB-KW"/>
</dbReference>
<keyword evidence="3" id="KW-0677">Repeat</keyword>
<keyword evidence="8" id="KW-1185">Reference proteome</keyword>
<dbReference type="PANTHER" id="PTHR43017">
    <property type="entry name" value="GALACTOSIDE O-ACETYLTRANSFERASE"/>
    <property type="match status" value="1"/>
</dbReference>
<dbReference type="Gene3D" id="2.160.10.10">
    <property type="entry name" value="Hexapeptide repeat proteins"/>
    <property type="match status" value="1"/>
</dbReference>
<reference evidence="8" key="1">
    <citation type="journal article" date="2019" name="Int. J. Syst. Evol. Microbiol.">
        <title>The Global Catalogue of Microorganisms (GCM) 10K type strain sequencing project: providing services to taxonomists for standard genome sequencing and annotation.</title>
        <authorList>
            <consortium name="The Broad Institute Genomics Platform"/>
            <consortium name="The Broad Institute Genome Sequencing Center for Infectious Disease"/>
            <person name="Wu L."/>
            <person name="Ma J."/>
        </authorList>
    </citation>
    <scope>NUCLEOTIDE SEQUENCE [LARGE SCALE GENOMIC DNA]</scope>
    <source>
        <strain evidence="8">KCTC 42282</strain>
    </source>
</reference>
<keyword evidence="4 5" id="KW-0012">Acyltransferase</keyword>
<evidence type="ECO:0000256" key="1">
    <source>
        <dbReference type="ARBA" id="ARBA00007274"/>
    </source>
</evidence>
<dbReference type="EMBL" id="JBHRYC010000026">
    <property type="protein sequence ID" value="MFC3637080.1"/>
    <property type="molecule type" value="Genomic_DNA"/>
</dbReference>
<proteinExistence type="inferred from homology"/>
<dbReference type="InterPro" id="IPR039369">
    <property type="entry name" value="LacA-like"/>
</dbReference>
<dbReference type="PROSITE" id="PS00101">
    <property type="entry name" value="HEXAPEP_TRANSFERASES"/>
    <property type="match status" value="1"/>
</dbReference>
<dbReference type="PANTHER" id="PTHR43017:SF1">
    <property type="entry name" value="ACETYLTRANSFERASE YJL218W-RELATED"/>
    <property type="match status" value="1"/>
</dbReference>
<dbReference type="CDD" id="cd03357">
    <property type="entry name" value="LbH_MAT_GAT"/>
    <property type="match status" value="1"/>
</dbReference>
<feature type="domain" description="Maltose/galactoside acetyltransferase" evidence="6">
    <location>
        <begin position="9"/>
        <end position="63"/>
    </location>
</feature>
<evidence type="ECO:0000256" key="3">
    <source>
        <dbReference type="ARBA" id="ARBA00022737"/>
    </source>
</evidence>
<name>A0ABV7UEG6_9HYPH</name>
<dbReference type="RefSeq" id="WP_210319791.1">
    <property type="nucleotide sequence ID" value="NZ_BNCG01000002.1"/>
</dbReference>
<dbReference type="InterPro" id="IPR018357">
    <property type="entry name" value="Hexapep_transf_CS"/>
</dbReference>
<dbReference type="Pfam" id="PF00132">
    <property type="entry name" value="Hexapep"/>
    <property type="match status" value="1"/>
</dbReference>
<evidence type="ECO:0000256" key="5">
    <source>
        <dbReference type="RuleBase" id="RU367021"/>
    </source>
</evidence>
<organism evidence="7 8">
    <name type="scientific">Camelimonas fluminis</name>
    <dbReference type="NCBI Taxonomy" id="1576911"/>
    <lineage>
        <taxon>Bacteria</taxon>
        <taxon>Pseudomonadati</taxon>
        <taxon>Pseudomonadota</taxon>
        <taxon>Alphaproteobacteria</taxon>
        <taxon>Hyphomicrobiales</taxon>
        <taxon>Chelatococcaceae</taxon>
        <taxon>Camelimonas</taxon>
    </lineage>
</organism>
<dbReference type="EC" id="2.3.1.-" evidence="5"/>
<accession>A0ABV7UEG6</accession>
<evidence type="ECO:0000313" key="8">
    <source>
        <dbReference type="Proteomes" id="UP001595704"/>
    </source>
</evidence>
<comment type="similarity">
    <text evidence="1 5">Belongs to the transferase hexapeptide repeat family.</text>
</comment>
<dbReference type="InterPro" id="IPR011004">
    <property type="entry name" value="Trimer_LpxA-like_sf"/>
</dbReference>
<dbReference type="InterPro" id="IPR024688">
    <property type="entry name" value="Mac_dom"/>
</dbReference>
<sequence length="198" mass="21060">MGLDLEQQRRRMLSGAHYNDLTEELVAARARAVRLATAYHDSFGDDPVVREALLRQLLRSVGDGACFEPGFRCEFGFNITVGKNFYANFDCIILDGAEVTIGDHVLFGPRVGVYTSNHAIDAGERVAGACYAKPVTIGDRAWIGGGVNINQGVAIGANSIIGSGSLVTKDIPPDVIAAGTPCKVIRPITAADRVGFIP</sequence>
<dbReference type="SMART" id="SM01266">
    <property type="entry name" value="Mac"/>
    <property type="match status" value="1"/>
</dbReference>
<dbReference type="Pfam" id="PF12464">
    <property type="entry name" value="Mac"/>
    <property type="match status" value="1"/>
</dbReference>
<keyword evidence="2 5" id="KW-0808">Transferase</keyword>
<dbReference type="InterPro" id="IPR001451">
    <property type="entry name" value="Hexapep"/>
</dbReference>
<evidence type="ECO:0000313" key="7">
    <source>
        <dbReference type="EMBL" id="MFC3637080.1"/>
    </source>
</evidence>
<evidence type="ECO:0000256" key="2">
    <source>
        <dbReference type="ARBA" id="ARBA00022679"/>
    </source>
</evidence>
<comment type="caution">
    <text evidence="7">The sequence shown here is derived from an EMBL/GenBank/DDBJ whole genome shotgun (WGS) entry which is preliminary data.</text>
</comment>